<evidence type="ECO:0000256" key="2">
    <source>
        <dbReference type="ARBA" id="ARBA00023287"/>
    </source>
</evidence>
<dbReference type="OrthoDB" id="2339597at2"/>
<dbReference type="NCBIfam" id="TIGR02532">
    <property type="entry name" value="IV_pilin_GFxxxE"/>
    <property type="match status" value="1"/>
</dbReference>
<evidence type="ECO:0000313" key="5">
    <source>
        <dbReference type="Proteomes" id="UP000198948"/>
    </source>
</evidence>
<dbReference type="Gene3D" id="3.30.700.10">
    <property type="entry name" value="Glycoprotein, Type 4 Pilin"/>
    <property type="match status" value="1"/>
</dbReference>
<dbReference type="GO" id="GO:0030420">
    <property type="term" value="P:establishment of competence for transformation"/>
    <property type="evidence" value="ECO:0007669"/>
    <property type="project" value="UniProtKB-KW"/>
</dbReference>
<dbReference type="InterPro" id="IPR045584">
    <property type="entry name" value="Pilin-like"/>
</dbReference>
<keyword evidence="3" id="KW-0472">Membrane</keyword>
<protein>
    <submittedName>
        <fullName evidence="4">Type IV pilus assembly protein PilA</fullName>
    </submittedName>
</protein>
<dbReference type="EMBL" id="FOHA01000006">
    <property type="protein sequence ID" value="SER79506.1"/>
    <property type="molecule type" value="Genomic_DNA"/>
</dbReference>
<keyword evidence="2" id="KW-0178">Competence</keyword>
<evidence type="ECO:0000256" key="3">
    <source>
        <dbReference type="SAM" id="Phobius"/>
    </source>
</evidence>
<gene>
    <name evidence="4" type="ORF">SAMN04488559_10677</name>
</gene>
<name>A0A1H9S365_9LACT</name>
<dbReference type="SUPFAM" id="SSF54523">
    <property type="entry name" value="Pili subunits"/>
    <property type="match status" value="1"/>
</dbReference>
<comment type="subcellular location">
    <subcellularLocation>
        <location evidence="1">Cell surface</location>
    </subcellularLocation>
</comment>
<proteinExistence type="predicted"/>
<keyword evidence="3" id="KW-1133">Transmembrane helix</keyword>
<dbReference type="STRING" id="142588.SAMN04488559_10677"/>
<organism evidence="4 5">
    <name type="scientific">Isobaculum melis</name>
    <dbReference type="NCBI Taxonomy" id="142588"/>
    <lineage>
        <taxon>Bacteria</taxon>
        <taxon>Bacillati</taxon>
        <taxon>Bacillota</taxon>
        <taxon>Bacilli</taxon>
        <taxon>Lactobacillales</taxon>
        <taxon>Carnobacteriaceae</taxon>
        <taxon>Isobaculum</taxon>
    </lineage>
</organism>
<feature type="transmembrane region" description="Helical" evidence="3">
    <location>
        <begin position="22"/>
        <end position="46"/>
    </location>
</feature>
<evidence type="ECO:0000256" key="1">
    <source>
        <dbReference type="ARBA" id="ARBA00004241"/>
    </source>
</evidence>
<keyword evidence="5" id="KW-1185">Reference proteome</keyword>
<sequence>MTGVLTLKEESRMSRILKDEQGMTLVELLATVVILAIIAAIGVTAIGKVIQNTREDAGIANIQQAMNAAKLYQSTNLGAGSGTFHLSDLTDYLDTADATWADPSAVSFEVQDNGSLLITVPAGQLTAGNKSSNVLTDMSNSQILDLDRDTLWN</sequence>
<reference evidence="4 5" key="1">
    <citation type="submission" date="2016-10" db="EMBL/GenBank/DDBJ databases">
        <authorList>
            <person name="de Groot N.N."/>
        </authorList>
    </citation>
    <scope>NUCLEOTIDE SEQUENCE [LARGE SCALE GENOMIC DNA]</scope>
    <source>
        <strain evidence="4 5">DSM 13760</strain>
    </source>
</reference>
<dbReference type="RefSeq" id="WP_092651552.1">
    <property type="nucleotide sequence ID" value="NZ_FOHA01000006.1"/>
</dbReference>
<keyword evidence="3" id="KW-0812">Transmembrane</keyword>
<dbReference type="InterPro" id="IPR012902">
    <property type="entry name" value="N_methyl_site"/>
</dbReference>
<dbReference type="AlphaFoldDB" id="A0A1H9S365"/>
<dbReference type="Proteomes" id="UP000198948">
    <property type="component" value="Unassembled WGS sequence"/>
</dbReference>
<evidence type="ECO:0000313" key="4">
    <source>
        <dbReference type="EMBL" id="SER79506.1"/>
    </source>
</evidence>
<accession>A0A1H9S365</accession>
<dbReference type="Pfam" id="PF07963">
    <property type="entry name" value="N_methyl"/>
    <property type="match status" value="1"/>
</dbReference>
<dbReference type="GO" id="GO:0009986">
    <property type="term" value="C:cell surface"/>
    <property type="evidence" value="ECO:0007669"/>
    <property type="project" value="UniProtKB-SubCell"/>
</dbReference>
<dbReference type="PROSITE" id="PS00409">
    <property type="entry name" value="PROKAR_NTER_METHYL"/>
    <property type="match status" value="1"/>
</dbReference>